<keyword evidence="2" id="KW-1185">Reference proteome</keyword>
<dbReference type="AlphaFoldDB" id="A0A9Q1K5G4"/>
<gene>
    <name evidence="1" type="ORF">Cgig2_021295</name>
</gene>
<reference evidence="1" key="1">
    <citation type="submission" date="2022-04" db="EMBL/GenBank/DDBJ databases">
        <title>Carnegiea gigantea Genome sequencing and assembly v2.</title>
        <authorList>
            <person name="Copetti D."/>
            <person name="Sanderson M.J."/>
            <person name="Burquez A."/>
            <person name="Wojciechowski M.F."/>
        </authorList>
    </citation>
    <scope>NUCLEOTIDE SEQUENCE</scope>
    <source>
        <strain evidence="1">SGP5-SGP5p</strain>
        <tissue evidence="1">Aerial part</tissue>
    </source>
</reference>
<dbReference type="OrthoDB" id="1434206at2759"/>
<name>A0A9Q1K5G4_9CARY</name>
<sequence>MIWKAMDEEITKWMPTELKQHVQAMRQIDAFKKRSTQNQKNKTTGPKRGTLHSLGSISASQWASLEIELKLSTLGIGLLLFLSPNIVESVMLQLSDVGYFVAIHNGTQVDDDEIFLQAVGGKNKKGTVYGLGTESEAYYPRSAHRSALVATTYTLSIVSQMEARLKNQKMIFKLRGRSLGPLGRSKNNKER</sequence>
<protein>
    <submittedName>
        <fullName evidence="1">Uncharacterized protein</fullName>
    </submittedName>
</protein>
<dbReference type="Proteomes" id="UP001153076">
    <property type="component" value="Unassembled WGS sequence"/>
</dbReference>
<proteinExistence type="predicted"/>
<dbReference type="EMBL" id="JAKOGI010000329">
    <property type="protein sequence ID" value="KAJ8436765.1"/>
    <property type="molecule type" value="Genomic_DNA"/>
</dbReference>
<comment type="caution">
    <text evidence="1">The sequence shown here is derived from an EMBL/GenBank/DDBJ whole genome shotgun (WGS) entry which is preliminary data.</text>
</comment>
<evidence type="ECO:0000313" key="2">
    <source>
        <dbReference type="Proteomes" id="UP001153076"/>
    </source>
</evidence>
<accession>A0A9Q1K5G4</accession>
<organism evidence="1 2">
    <name type="scientific">Carnegiea gigantea</name>
    <dbReference type="NCBI Taxonomy" id="171969"/>
    <lineage>
        <taxon>Eukaryota</taxon>
        <taxon>Viridiplantae</taxon>
        <taxon>Streptophyta</taxon>
        <taxon>Embryophyta</taxon>
        <taxon>Tracheophyta</taxon>
        <taxon>Spermatophyta</taxon>
        <taxon>Magnoliopsida</taxon>
        <taxon>eudicotyledons</taxon>
        <taxon>Gunneridae</taxon>
        <taxon>Pentapetalae</taxon>
        <taxon>Caryophyllales</taxon>
        <taxon>Cactineae</taxon>
        <taxon>Cactaceae</taxon>
        <taxon>Cactoideae</taxon>
        <taxon>Echinocereeae</taxon>
        <taxon>Carnegiea</taxon>
    </lineage>
</organism>
<evidence type="ECO:0000313" key="1">
    <source>
        <dbReference type="EMBL" id="KAJ8436765.1"/>
    </source>
</evidence>